<dbReference type="InterPro" id="IPR052729">
    <property type="entry name" value="Acyl/Acetyltrans_Enzymes"/>
</dbReference>
<dbReference type="EMBL" id="CP015093">
    <property type="protein sequence ID" value="APZ51486.1"/>
    <property type="molecule type" value="Genomic_DNA"/>
</dbReference>
<dbReference type="SUPFAM" id="SSF55729">
    <property type="entry name" value="Acyl-CoA N-acyltransferases (Nat)"/>
    <property type="match status" value="1"/>
</dbReference>
<dbReference type="Pfam" id="PF00583">
    <property type="entry name" value="Acetyltransf_1"/>
    <property type="match status" value="1"/>
</dbReference>
<dbReference type="Proteomes" id="UP000187059">
    <property type="component" value="Chromosome"/>
</dbReference>
<evidence type="ECO:0000313" key="3">
    <source>
        <dbReference type="Proteomes" id="UP000187059"/>
    </source>
</evidence>
<dbReference type="RefSeq" id="WP_076696040.1">
    <property type="nucleotide sequence ID" value="NZ_CP015093.1"/>
</dbReference>
<dbReference type="Gene3D" id="3.40.630.30">
    <property type="match status" value="1"/>
</dbReference>
<evidence type="ECO:0000313" key="2">
    <source>
        <dbReference type="EMBL" id="APZ51486.1"/>
    </source>
</evidence>
<gene>
    <name evidence="2" type="ORF">Ga0080574_TMP1152</name>
</gene>
<dbReference type="KEGG" id="paby:Ga0080574_TMP1152"/>
<dbReference type="PROSITE" id="PS51186">
    <property type="entry name" value="GNAT"/>
    <property type="match status" value="1"/>
</dbReference>
<evidence type="ECO:0000259" key="1">
    <source>
        <dbReference type="PROSITE" id="PS51186"/>
    </source>
</evidence>
<keyword evidence="2" id="KW-0808">Transferase</keyword>
<reference evidence="2 3" key="1">
    <citation type="submission" date="2016-04" db="EMBL/GenBank/DDBJ databases">
        <title>Deep-sea bacteria in the southern Pacific.</title>
        <authorList>
            <person name="Tang K."/>
        </authorList>
    </citation>
    <scope>NUCLEOTIDE SEQUENCE [LARGE SCALE GENOMIC DNA]</scope>
    <source>
        <strain evidence="2 3">JLT2014</strain>
    </source>
</reference>
<proteinExistence type="predicted"/>
<protein>
    <submittedName>
        <fullName evidence="2">Acetyltransferase (GNAT) domain-containing protein</fullName>
    </submittedName>
</protein>
<name>A0A1P8UQ06_9RHOB</name>
<feature type="domain" description="N-acetyltransferase" evidence="1">
    <location>
        <begin position="7"/>
        <end position="142"/>
    </location>
</feature>
<dbReference type="InterPro" id="IPR041496">
    <property type="entry name" value="YitH/HolE_GNAT"/>
</dbReference>
<dbReference type="Gene3D" id="3.40.630.90">
    <property type="match status" value="1"/>
</dbReference>
<dbReference type="PANTHER" id="PTHR47237">
    <property type="entry name" value="SLL0310 PROTEIN"/>
    <property type="match status" value="1"/>
</dbReference>
<dbReference type="CDD" id="cd04301">
    <property type="entry name" value="NAT_SF"/>
    <property type="match status" value="1"/>
</dbReference>
<keyword evidence="3" id="KW-1185">Reference proteome</keyword>
<dbReference type="Pfam" id="PF18014">
    <property type="entry name" value="Acetyltransf_18"/>
    <property type="match status" value="1"/>
</dbReference>
<dbReference type="InterPro" id="IPR016181">
    <property type="entry name" value="Acyl_CoA_acyltransferase"/>
</dbReference>
<dbReference type="STRING" id="1250539.Ga0080574_TMP1152"/>
<organism evidence="2 3">
    <name type="scientific">Salipiger abyssi</name>
    <dbReference type="NCBI Taxonomy" id="1250539"/>
    <lineage>
        <taxon>Bacteria</taxon>
        <taxon>Pseudomonadati</taxon>
        <taxon>Pseudomonadota</taxon>
        <taxon>Alphaproteobacteria</taxon>
        <taxon>Rhodobacterales</taxon>
        <taxon>Roseobacteraceae</taxon>
        <taxon>Salipiger</taxon>
    </lineage>
</organism>
<dbReference type="InterPro" id="IPR000182">
    <property type="entry name" value="GNAT_dom"/>
</dbReference>
<dbReference type="GO" id="GO:0016747">
    <property type="term" value="F:acyltransferase activity, transferring groups other than amino-acyl groups"/>
    <property type="evidence" value="ECO:0007669"/>
    <property type="project" value="InterPro"/>
</dbReference>
<sequence length="279" mass="29133">MTRTAAPKMRVARQEEVALMLDWAAAEGWNPGRDDAAAFHAADPQGFFLAECDGAPVAAISVVNHSDSFAFLGLYLCRPEWRGRGVGFSLWRHALTHAGGRTVGLDGVAEQQENYARSGFVLTGSTTRLEGMAAAPAPMRAATMDDLPALSALDKAANGIARPRFLSAWLAPCPTRRSVVLDGAQGPAGFATARLCREGCKVGPVVAPDLDAALALADAAAAAVGAERYIVDVPGPQPAFRAALEARGFAATFATARMYRGTPPESAPTLFAPATLELG</sequence>
<dbReference type="AlphaFoldDB" id="A0A1P8UQ06"/>
<dbReference type="PANTHER" id="PTHR47237:SF1">
    <property type="entry name" value="SLL0310 PROTEIN"/>
    <property type="match status" value="1"/>
</dbReference>
<accession>A0A1P8UQ06</accession>